<protein>
    <submittedName>
        <fullName evidence="2">Universal stress protein</fullName>
    </submittedName>
</protein>
<evidence type="ECO:0000313" key="3">
    <source>
        <dbReference type="Proteomes" id="UP000263833"/>
    </source>
</evidence>
<dbReference type="Pfam" id="PF00582">
    <property type="entry name" value="Usp"/>
    <property type="match status" value="1"/>
</dbReference>
<dbReference type="EMBL" id="QRGP01000001">
    <property type="protein sequence ID" value="RDV06861.1"/>
    <property type="molecule type" value="Genomic_DNA"/>
</dbReference>
<evidence type="ECO:0000313" key="2">
    <source>
        <dbReference type="EMBL" id="RDV06861.1"/>
    </source>
</evidence>
<sequence length="151" mass="15849">MRTYLVVIDETEEARLALRFAARRAAKTGGSLHILTLVERADFVAWGGVQATMEAENREKAEELVRVAAGSIFDELGIQPSITIKDGEGVDVVKDMLDEHPEIAALVLGAAAQGAPGPLVAHFTGTNAGSLPCPVMVIPGSLSDAALDELS</sequence>
<dbReference type="SUPFAM" id="SSF52402">
    <property type="entry name" value="Adenine nucleotide alpha hydrolases-like"/>
    <property type="match status" value="1"/>
</dbReference>
<dbReference type="Proteomes" id="UP000263833">
    <property type="component" value="Unassembled WGS sequence"/>
</dbReference>
<feature type="domain" description="UspA" evidence="1">
    <location>
        <begin position="2"/>
        <end position="139"/>
    </location>
</feature>
<accession>A0A371BHL2</accession>
<proteinExistence type="predicted"/>
<comment type="caution">
    <text evidence="2">The sequence shown here is derived from an EMBL/GenBank/DDBJ whole genome shotgun (WGS) entry which is preliminary data.</text>
</comment>
<dbReference type="OrthoDB" id="9813682at2"/>
<organism evidence="2 3">
    <name type="scientific">Sphingorhabdus pulchriflava</name>
    <dbReference type="NCBI Taxonomy" id="2292257"/>
    <lineage>
        <taxon>Bacteria</taxon>
        <taxon>Pseudomonadati</taxon>
        <taxon>Pseudomonadota</taxon>
        <taxon>Alphaproteobacteria</taxon>
        <taxon>Sphingomonadales</taxon>
        <taxon>Sphingomonadaceae</taxon>
        <taxon>Sphingorhabdus</taxon>
    </lineage>
</organism>
<dbReference type="RefSeq" id="WP_115548408.1">
    <property type="nucleotide sequence ID" value="NZ_QRGP01000001.1"/>
</dbReference>
<reference evidence="3" key="1">
    <citation type="submission" date="2018-08" db="EMBL/GenBank/DDBJ databases">
        <authorList>
            <person name="Kim S.-J."/>
            <person name="Jung G.-Y."/>
        </authorList>
    </citation>
    <scope>NUCLEOTIDE SEQUENCE [LARGE SCALE GENOMIC DNA]</scope>
    <source>
        <strain evidence="3">GY_G</strain>
    </source>
</reference>
<name>A0A371BHL2_9SPHN</name>
<dbReference type="InterPro" id="IPR006016">
    <property type="entry name" value="UspA"/>
</dbReference>
<keyword evidence="3" id="KW-1185">Reference proteome</keyword>
<evidence type="ECO:0000259" key="1">
    <source>
        <dbReference type="Pfam" id="PF00582"/>
    </source>
</evidence>
<dbReference type="AlphaFoldDB" id="A0A371BHL2"/>
<gene>
    <name evidence="2" type="ORF">DXH95_05550</name>
</gene>
<dbReference type="Gene3D" id="3.40.50.12370">
    <property type="match status" value="1"/>
</dbReference>